<gene>
    <name evidence="2" type="ORF">DR950_27230</name>
</gene>
<dbReference type="Proteomes" id="UP000263377">
    <property type="component" value="Unassembled WGS sequence"/>
</dbReference>
<dbReference type="Pfam" id="PF09250">
    <property type="entry name" value="Prim-Pol"/>
    <property type="match status" value="1"/>
</dbReference>
<comment type="caution">
    <text evidence="2">The sequence shown here is derived from an EMBL/GenBank/DDBJ whole genome shotgun (WGS) entry which is preliminary data.</text>
</comment>
<organism evidence="2 3">
    <name type="scientific">Kitasatospora xanthocidica</name>
    <dbReference type="NCBI Taxonomy" id="83382"/>
    <lineage>
        <taxon>Bacteria</taxon>
        <taxon>Bacillati</taxon>
        <taxon>Actinomycetota</taxon>
        <taxon>Actinomycetes</taxon>
        <taxon>Kitasatosporales</taxon>
        <taxon>Streptomycetaceae</taxon>
        <taxon>Kitasatospora</taxon>
    </lineage>
</organism>
<sequence length="236" mass="25223">MEDIPDADRNEKAAPPPLLIEAVGYAETRHWEVAPGAWLVDDGDGGVRCSCGDRRCTLPGAHPLDPDWARQASAGPGAVRSWWTERSQASILLPTGRSFDVLDVPETAGCLALARMERMDLQLGPVAVQPAAPGRIGRRLHFLVLPGVAARLPEMLRRLGWPPGRLDLVARGEGDWTVAPPSRIGSLGYAQWARSPTALNRWLPDAAELISPLAYACGREAPSVRTAGAAQPAPVG</sequence>
<evidence type="ECO:0000259" key="1">
    <source>
        <dbReference type="SMART" id="SM00943"/>
    </source>
</evidence>
<name>A0A372ZYP8_9ACTN</name>
<protein>
    <submittedName>
        <fullName evidence="2">DNA primase</fullName>
    </submittedName>
</protein>
<dbReference type="SMART" id="SM00943">
    <property type="entry name" value="Prim-Pol"/>
    <property type="match status" value="1"/>
</dbReference>
<dbReference type="AlphaFoldDB" id="A0A372ZYP8"/>
<proteinExistence type="predicted"/>
<keyword evidence="3" id="KW-1185">Reference proteome</keyword>
<reference evidence="2 3" key="1">
    <citation type="submission" date="2018-08" db="EMBL/GenBank/DDBJ databases">
        <title>Diversity &amp; Physiological Properties of Lignin-Decomposing Actinobacteria from Soil.</title>
        <authorList>
            <person name="Roh S.G."/>
            <person name="Kim S.B."/>
        </authorList>
    </citation>
    <scope>NUCLEOTIDE SEQUENCE [LARGE SCALE GENOMIC DNA]</scope>
    <source>
        <strain evidence="2 3">MMS17-GH009</strain>
    </source>
</reference>
<dbReference type="RefSeq" id="WP_053111970.1">
    <property type="nucleotide sequence ID" value="NZ_QVIG01000001.1"/>
</dbReference>
<evidence type="ECO:0000313" key="3">
    <source>
        <dbReference type="Proteomes" id="UP000263377"/>
    </source>
</evidence>
<evidence type="ECO:0000313" key="2">
    <source>
        <dbReference type="EMBL" id="RGD60969.1"/>
    </source>
</evidence>
<dbReference type="InterPro" id="IPR015330">
    <property type="entry name" value="DNA_primase/pol_bifunc_N"/>
</dbReference>
<accession>A0A372ZYP8</accession>
<feature type="domain" description="DNA primase/polymerase bifunctional N-terminal" evidence="1">
    <location>
        <begin position="22"/>
        <end position="207"/>
    </location>
</feature>
<dbReference type="EMBL" id="QVIG01000001">
    <property type="protein sequence ID" value="RGD60969.1"/>
    <property type="molecule type" value="Genomic_DNA"/>
</dbReference>